<gene>
    <name evidence="1" type="ORF">PR048_021791</name>
</gene>
<proteinExistence type="predicted"/>
<protein>
    <submittedName>
        <fullName evidence="1">Uncharacterized protein</fullName>
    </submittedName>
</protein>
<reference evidence="1 2" key="1">
    <citation type="submission" date="2023-02" db="EMBL/GenBank/DDBJ databases">
        <title>LHISI_Scaffold_Assembly.</title>
        <authorList>
            <person name="Stuart O.P."/>
            <person name="Cleave R."/>
            <person name="Magrath M.J.L."/>
            <person name="Mikheyev A.S."/>
        </authorList>
    </citation>
    <scope>NUCLEOTIDE SEQUENCE [LARGE SCALE GENOMIC DNA]</scope>
    <source>
        <strain evidence="1">Daus_M_001</strain>
        <tissue evidence="1">Leg muscle</tissue>
    </source>
</reference>
<evidence type="ECO:0000313" key="1">
    <source>
        <dbReference type="EMBL" id="KAJ8877337.1"/>
    </source>
</evidence>
<comment type="caution">
    <text evidence="1">The sequence shown here is derived from an EMBL/GenBank/DDBJ whole genome shotgun (WGS) entry which is preliminary data.</text>
</comment>
<name>A0ABQ9GZ65_9NEOP</name>
<organism evidence="1 2">
    <name type="scientific">Dryococelus australis</name>
    <dbReference type="NCBI Taxonomy" id="614101"/>
    <lineage>
        <taxon>Eukaryota</taxon>
        <taxon>Metazoa</taxon>
        <taxon>Ecdysozoa</taxon>
        <taxon>Arthropoda</taxon>
        <taxon>Hexapoda</taxon>
        <taxon>Insecta</taxon>
        <taxon>Pterygota</taxon>
        <taxon>Neoptera</taxon>
        <taxon>Polyneoptera</taxon>
        <taxon>Phasmatodea</taxon>
        <taxon>Verophasmatodea</taxon>
        <taxon>Anareolatae</taxon>
        <taxon>Phasmatidae</taxon>
        <taxon>Eurycanthinae</taxon>
        <taxon>Dryococelus</taxon>
    </lineage>
</organism>
<keyword evidence="2" id="KW-1185">Reference proteome</keyword>
<evidence type="ECO:0000313" key="2">
    <source>
        <dbReference type="Proteomes" id="UP001159363"/>
    </source>
</evidence>
<accession>A0ABQ9GZ65</accession>
<dbReference type="Proteomes" id="UP001159363">
    <property type="component" value="Chromosome 7"/>
</dbReference>
<dbReference type="EMBL" id="JARBHB010000008">
    <property type="protein sequence ID" value="KAJ8877337.1"/>
    <property type="molecule type" value="Genomic_DNA"/>
</dbReference>
<sequence length="67" mass="7884">MCRFQFPLSDLICVFDICQFGFTLDRTLSDAMNPYLDSHPDNCLLNDLNKKIKKDVIFFILDFKCNE</sequence>